<dbReference type="Proteomes" id="UP001596023">
    <property type="component" value="Unassembled WGS sequence"/>
</dbReference>
<dbReference type="RefSeq" id="WP_380000158.1">
    <property type="nucleotide sequence ID" value="NZ_JBHSGN010000122.1"/>
</dbReference>
<reference evidence="2" key="1">
    <citation type="journal article" date="2019" name="Int. J. Syst. Evol. Microbiol.">
        <title>The Global Catalogue of Microorganisms (GCM) 10K type strain sequencing project: providing services to taxonomists for standard genome sequencing and annotation.</title>
        <authorList>
            <consortium name="The Broad Institute Genomics Platform"/>
            <consortium name="The Broad Institute Genome Sequencing Center for Infectious Disease"/>
            <person name="Wu L."/>
            <person name="Ma J."/>
        </authorList>
    </citation>
    <scope>NUCLEOTIDE SEQUENCE [LARGE SCALE GENOMIC DNA]</scope>
    <source>
        <strain evidence="2">CCUG 66188</strain>
    </source>
</reference>
<organism evidence="1 2">
    <name type="scientific">Dysgonomonas termitidis</name>
    <dbReference type="NCBI Taxonomy" id="1516126"/>
    <lineage>
        <taxon>Bacteria</taxon>
        <taxon>Pseudomonadati</taxon>
        <taxon>Bacteroidota</taxon>
        <taxon>Bacteroidia</taxon>
        <taxon>Bacteroidales</taxon>
        <taxon>Dysgonomonadaceae</taxon>
        <taxon>Dysgonomonas</taxon>
    </lineage>
</organism>
<gene>
    <name evidence="1" type="ORF">ACFO6W_21090</name>
</gene>
<accession>A0ABV9L2Y2</accession>
<keyword evidence="2" id="KW-1185">Reference proteome</keyword>
<protein>
    <submittedName>
        <fullName evidence="1">Uncharacterized protein</fullName>
    </submittedName>
</protein>
<evidence type="ECO:0000313" key="2">
    <source>
        <dbReference type="Proteomes" id="UP001596023"/>
    </source>
</evidence>
<sequence>MKKHPFSHERGDMIATYTDTKSKISFYLISWKDTDMLKPDIINCIGNDCLFQAVTAMREDSDYMQWFKTDFE</sequence>
<proteinExistence type="predicted"/>
<dbReference type="EMBL" id="JBHSGN010000122">
    <property type="protein sequence ID" value="MFC4676186.1"/>
    <property type="molecule type" value="Genomic_DNA"/>
</dbReference>
<evidence type="ECO:0000313" key="1">
    <source>
        <dbReference type="EMBL" id="MFC4676186.1"/>
    </source>
</evidence>
<name>A0ABV9L2Y2_9BACT</name>
<comment type="caution">
    <text evidence="1">The sequence shown here is derived from an EMBL/GenBank/DDBJ whole genome shotgun (WGS) entry which is preliminary data.</text>
</comment>